<dbReference type="Gene3D" id="3.40.630.10">
    <property type="entry name" value="Zn peptidases"/>
    <property type="match status" value="1"/>
</dbReference>
<organism evidence="14 15">
    <name type="scientific">Heterodera schachtii</name>
    <name type="common">Sugarbeet cyst nematode worm</name>
    <name type="synonym">Tylenchus schachtii</name>
    <dbReference type="NCBI Taxonomy" id="97005"/>
    <lineage>
        <taxon>Eukaryota</taxon>
        <taxon>Metazoa</taxon>
        <taxon>Ecdysozoa</taxon>
        <taxon>Nematoda</taxon>
        <taxon>Chromadorea</taxon>
        <taxon>Rhabditida</taxon>
        <taxon>Tylenchina</taxon>
        <taxon>Tylenchomorpha</taxon>
        <taxon>Tylenchoidea</taxon>
        <taxon>Heteroderidae</taxon>
        <taxon>Heteroderinae</taxon>
        <taxon>Heterodera</taxon>
    </lineage>
</organism>
<evidence type="ECO:0000256" key="1">
    <source>
        <dbReference type="ARBA" id="ARBA00001947"/>
    </source>
</evidence>
<dbReference type="PROSITE" id="PS00132">
    <property type="entry name" value="CARBOXYPEPT_ZN_1"/>
    <property type="match status" value="1"/>
</dbReference>
<dbReference type="FunFam" id="3.40.630.10:FF:000084">
    <property type="entry name" value="Carboxypeptidase B2"/>
    <property type="match status" value="1"/>
</dbReference>
<feature type="chain" id="PRO_5044867612" description="Peptidase M14 domain-containing protein" evidence="12">
    <location>
        <begin position="23"/>
        <end position="465"/>
    </location>
</feature>
<dbReference type="SUPFAM" id="SSF53187">
    <property type="entry name" value="Zn-dependent exopeptidases"/>
    <property type="match status" value="1"/>
</dbReference>
<evidence type="ECO:0000256" key="5">
    <source>
        <dbReference type="ARBA" id="ARBA00022723"/>
    </source>
</evidence>
<keyword evidence="4" id="KW-0645">Protease</keyword>
<evidence type="ECO:0000256" key="11">
    <source>
        <dbReference type="PROSITE-ProRule" id="PRU01379"/>
    </source>
</evidence>
<evidence type="ECO:0000256" key="6">
    <source>
        <dbReference type="ARBA" id="ARBA00022729"/>
    </source>
</evidence>
<dbReference type="PANTHER" id="PTHR11705:SF91">
    <property type="entry name" value="FI01817P-RELATED"/>
    <property type="match status" value="1"/>
</dbReference>
<reference evidence="14 15" key="1">
    <citation type="submission" date="2024-10" db="EMBL/GenBank/DDBJ databases">
        <authorList>
            <person name="Kim D."/>
        </authorList>
    </citation>
    <scope>NUCLEOTIDE SEQUENCE [LARGE SCALE GENOMIC DNA]</scope>
    <source>
        <strain evidence="14">Taebaek</strain>
    </source>
</reference>
<dbReference type="PROSITE" id="PS52035">
    <property type="entry name" value="PEPTIDASE_M14"/>
    <property type="match status" value="1"/>
</dbReference>
<dbReference type="Pfam" id="PF00246">
    <property type="entry name" value="Peptidase_M14"/>
    <property type="match status" value="1"/>
</dbReference>
<evidence type="ECO:0000256" key="2">
    <source>
        <dbReference type="ARBA" id="ARBA00005988"/>
    </source>
</evidence>
<evidence type="ECO:0000256" key="9">
    <source>
        <dbReference type="ARBA" id="ARBA00023049"/>
    </source>
</evidence>
<dbReference type="GO" id="GO:0004180">
    <property type="term" value="F:carboxypeptidase activity"/>
    <property type="evidence" value="ECO:0007669"/>
    <property type="project" value="UniProtKB-KW"/>
</dbReference>
<evidence type="ECO:0000256" key="10">
    <source>
        <dbReference type="ARBA" id="ARBA00023157"/>
    </source>
</evidence>
<evidence type="ECO:0000256" key="8">
    <source>
        <dbReference type="ARBA" id="ARBA00022833"/>
    </source>
</evidence>
<evidence type="ECO:0000256" key="3">
    <source>
        <dbReference type="ARBA" id="ARBA00022645"/>
    </source>
</evidence>
<evidence type="ECO:0000313" key="14">
    <source>
        <dbReference type="EMBL" id="KAL3074495.1"/>
    </source>
</evidence>
<dbReference type="PRINTS" id="PR00765">
    <property type="entry name" value="CRBOXYPTASEA"/>
</dbReference>
<dbReference type="SUPFAM" id="SSF54897">
    <property type="entry name" value="Protease propeptides/inhibitors"/>
    <property type="match status" value="1"/>
</dbReference>
<keyword evidence="9" id="KW-0482">Metalloprotease</keyword>
<feature type="domain" description="Peptidase M14" evidence="13">
    <location>
        <begin position="136"/>
        <end position="447"/>
    </location>
</feature>
<feature type="active site" description="Proton donor/acceptor" evidence="11">
    <location>
        <position position="409"/>
    </location>
</feature>
<keyword evidence="5" id="KW-0479">Metal-binding</keyword>
<evidence type="ECO:0000259" key="13">
    <source>
        <dbReference type="PROSITE" id="PS52035"/>
    </source>
</evidence>
<sequence length="465" mass="52025">MFLQSLSLSVLWLLALSNFATASGAVQHYDGFQLLRVIPQTLEQLAALRNFSEHVGLQPNSGAEVWNFRPFVGQPSEFFAAPDNVKRVTDFFDDNRIPNGVLVENFGIQLREAQRKFIFHDPAERIRSPSDFDLNRFHPFESIESYLRLLAQSHPNFIKFDSIGKTSEGREIPFLTLGYPSKTSKKPALFLDAGIHAREWIAPAIALHFINALINEPKFHSLLSDIDVHVLPSLNPDGYTHTWTKDRLWRRTRSGPIKSNSKVCGSDDSDEEEFCYGVDPNRNFPFHWGQAGVSKCPCSQVYNGERPLSEPECANLAKFISANTGTIKAYLTLHAYSNLIIHPYGFERHFYPENVAEILRVANSMAKAIVQAGGEKFRVGSAPDILYSVSGSSDDFARSAGIKYTYTMELTSGWYGDRYVGFVYPEEGISKEAEQVLPALLILAEQVKSESSGKEAEDQKGIGGQ</sequence>
<dbReference type="EMBL" id="JBICCN010000357">
    <property type="protein sequence ID" value="KAL3074495.1"/>
    <property type="molecule type" value="Genomic_DNA"/>
</dbReference>
<keyword evidence="6 12" id="KW-0732">Signal</keyword>
<evidence type="ECO:0000256" key="7">
    <source>
        <dbReference type="ARBA" id="ARBA00022801"/>
    </source>
</evidence>
<dbReference type="InterPro" id="IPR000834">
    <property type="entry name" value="Peptidase_M14"/>
</dbReference>
<dbReference type="InterPro" id="IPR036990">
    <property type="entry name" value="M14A-like_propep"/>
</dbReference>
<dbReference type="GO" id="GO:0046872">
    <property type="term" value="F:metal ion binding"/>
    <property type="evidence" value="ECO:0007669"/>
    <property type="project" value="UniProtKB-KW"/>
</dbReference>
<keyword evidence="3" id="KW-0121">Carboxypeptidase</keyword>
<comment type="caution">
    <text evidence="14">The sequence shown here is derived from an EMBL/GenBank/DDBJ whole genome shotgun (WGS) entry which is preliminary data.</text>
</comment>
<keyword evidence="10" id="KW-1015">Disulfide bond</keyword>
<accession>A0ABD2I9H3</accession>
<evidence type="ECO:0000256" key="12">
    <source>
        <dbReference type="SAM" id="SignalP"/>
    </source>
</evidence>
<dbReference type="Proteomes" id="UP001620645">
    <property type="component" value="Unassembled WGS sequence"/>
</dbReference>
<dbReference type="InterPro" id="IPR057246">
    <property type="entry name" value="CARBOXYPEPT_ZN_1"/>
</dbReference>
<evidence type="ECO:0000313" key="15">
    <source>
        <dbReference type="Proteomes" id="UP001620645"/>
    </source>
</evidence>
<name>A0ABD2I9H3_HETSC</name>
<dbReference type="AlphaFoldDB" id="A0ABD2I9H3"/>
<evidence type="ECO:0000256" key="4">
    <source>
        <dbReference type="ARBA" id="ARBA00022670"/>
    </source>
</evidence>
<proteinExistence type="inferred from homology"/>
<protein>
    <recommendedName>
        <fullName evidence="13">Peptidase M14 domain-containing protein</fullName>
    </recommendedName>
</protein>
<dbReference type="GO" id="GO:0008237">
    <property type="term" value="F:metallopeptidase activity"/>
    <property type="evidence" value="ECO:0007669"/>
    <property type="project" value="UniProtKB-KW"/>
</dbReference>
<dbReference type="GO" id="GO:0006508">
    <property type="term" value="P:proteolysis"/>
    <property type="evidence" value="ECO:0007669"/>
    <property type="project" value="UniProtKB-KW"/>
</dbReference>
<dbReference type="SMART" id="SM00631">
    <property type="entry name" value="Zn_pept"/>
    <property type="match status" value="1"/>
</dbReference>
<dbReference type="PANTHER" id="PTHR11705">
    <property type="entry name" value="PROTEASE FAMILY M14 CARBOXYPEPTIDASE A,B"/>
    <property type="match status" value="1"/>
</dbReference>
<comment type="similarity">
    <text evidence="2 11">Belongs to the peptidase M14 family.</text>
</comment>
<gene>
    <name evidence="14" type="ORF">niasHS_015325</name>
</gene>
<keyword evidence="15" id="KW-1185">Reference proteome</keyword>
<comment type="cofactor">
    <cofactor evidence="1">
        <name>Zn(2+)</name>
        <dbReference type="ChEBI" id="CHEBI:29105"/>
    </cofactor>
</comment>
<keyword evidence="7" id="KW-0378">Hydrolase</keyword>
<feature type="signal peptide" evidence="12">
    <location>
        <begin position="1"/>
        <end position="22"/>
    </location>
</feature>
<dbReference type="Gene3D" id="3.30.70.340">
    <property type="entry name" value="Metallocarboxypeptidase-like"/>
    <property type="match status" value="1"/>
</dbReference>
<keyword evidence="8" id="KW-0862">Zinc</keyword>
<dbReference type="InterPro" id="IPR003146">
    <property type="entry name" value="M14A_act_pep"/>
</dbReference>
<dbReference type="Pfam" id="PF02244">
    <property type="entry name" value="Propep_M14"/>
    <property type="match status" value="1"/>
</dbReference>